<keyword evidence="19" id="KW-0732">Signal</keyword>
<evidence type="ECO:0000256" key="9">
    <source>
        <dbReference type="ARBA" id="ARBA00022723"/>
    </source>
</evidence>
<dbReference type="InterPro" id="IPR050482">
    <property type="entry name" value="Sensor_HK_TwoCompSys"/>
</dbReference>
<dbReference type="EC" id="2.7.13.3" evidence="4"/>
<feature type="coiled-coil region" evidence="17">
    <location>
        <begin position="395"/>
        <end position="428"/>
    </location>
</feature>
<dbReference type="PROSITE" id="PS50109">
    <property type="entry name" value="HIS_KIN"/>
    <property type="match status" value="1"/>
</dbReference>
<dbReference type="SMART" id="SM00028">
    <property type="entry name" value="TPR"/>
    <property type="match status" value="4"/>
</dbReference>
<dbReference type="InterPro" id="IPR003594">
    <property type="entry name" value="HATPase_dom"/>
</dbReference>
<feature type="repeat" description="TPR" evidence="16">
    <location>
        <begin position="256"/>
        <end position="289"/>
    </location>
</feature>
<dbReference type="Pfam" id="PF02518">
    <property type="entry name" value="HATPase_c"/>
    <property type="match status" value="1"/>
</dbReference>
<reference evidence="21 22" key="1">
    <citation type="submission" date="2020-11" db="EMBL/GenBank/DDBJ databases">
        <authorList>
            <person name="Kim M.K."/>
        </authorList>
    </citation>
    <scope>NUCLEOTIDE SEQUENCE [LARGE SCALE GENOMIC DNA]</scope>
    <source>
        <strain evidence="21 22">BT439</strain>
    </source>
</reference>
<dbReference type="RefSeq" id="WP_196284551.1">
    <property type="nucleotide sequence ID" value="NZ_JADQDP010000001.1"/>
</dbReference>
<keyword evidence="18" id="KW-0472">Membrane</keyword>
<dbReference type="GO" id="GO:0000155">
    <property type="term" value="F:phosphorelay sensor kinase activity"/>
    <property type="evidence" value="ECO:0007669"/>
    <property type="project" value="InterPro"/>
</dbReference>
<keyword evidence="18" id="KW-1133">Transmembrane helix</keyword>
<evidence type="ECO:0000256" key="19">
    <source>
        <dbReference type="SAM" id="SignalP"/>
    </source>
</evidence>
<feature type="domain" description="Histidine kinase" evidence="20">
    <location>
        <begin position="538"/>
        <end position="627"/>
    </location>
</feature>
<gene>
    <name evidence="21" type="ORF">I2I01_00945</name>
</gene>
<evidence type="ECO:0000256" key="8">
    <source>
        <dbReference type="ARBA" id="ARBA00022679"/>
    </source>
</evidence>
<dbReference type="InterPro" id="IPR005467">
    <property type="entry name" value="His_kinase_dom"/>
</dbReference>
<dbReference type="PRINTS" id="PR00344">
    <property type="entry name" value="BCTRLSENSOR"/>
</dbReference>
<keyword evidence="6" id="KW-0004">4Fe-4S</keyword>
<dbReference type="PROSITE" id="PS50005">
    <property type="entry name" value="TPR"/>
    <property type="match status" value="1"/>
</dbReference>
<keyword evidence="11" id="KW-0408">Iron</keyword>
<dbReference type="SUPFAM" id="SSF48452">
    <property type="entry name" value="TPR-like"/>
    <property type="match status" value="2"/>
</dbReference>
<comment type="cofactor">
    <cofactor evidence="2">
        <name>[4Fe-4S] cluster</name>
        <dbReference type="ChEBI" id="CHEBI:49883"/>
    </cofactor>
</comment>
<evidence type="ECO:0000256" key="4">
    <source>
        <dbReference type="ARBA" id="ARBA00012438"/>
    </source>
</evidence>
<feature type="chain" id="PRO_5036873767" description="Oxygen sensor histidine kinase NreB" evidence="19">
    <location>
        <begin position="20"/>
        <end position="627"/>
    </location>
</feature>
<dbReference type="EMBL" id="JADQDP010000001">
    <property type="protein sequence ID" value="MBF9140181.1"/>
    <property type="molecule type" value="Genomic_DNA"/>
</dbReference>
<dbReference type="Gene3D" id="1.25.40.10">
    <property type="entry name" value="Tetratricopeptide repeat domain"/>
    <property type="match status" value="2"/>
</dbReference>
<evidence type="ECO:0000256" key="2">
    <source>
        <dbReference type="ARBA" id="ARBA00001966"/>
    </source>
</evidence>
<evidence type="ECO:0000256" key="18">
    <source>
        <dbReference type="SAM" id="Phobius"/>
    </source>
</evidence>
<dbReference type="InterPro" id="IPR036890">
    <property type="entry name" value="HATPase_C_sf"/>
</dbReference>
<dbReference type="Pfam" id="PF13424">
    <property type="entry name" value="TPR_12"/>
    <property type="match status" value="1"/>
</dbReference>
<dbReference type="Gene3D" id="3.30.565.10">
    <property type="entry name" value="Histidine kinase-like ATPase, C-terminal domain"/>
    <property type="match status" value="1"/>
</dbReference>
<keyword evidence="10" id="KW-0418">Kinase</keyword>
<keyword evidence="17" id="KW-0175">Coiled coil</keyword>
<keyword evidence="13" id="KW-0411">Iron-sulfur</keyword>
<comment type="subcellular location">
    <subcellularLocation>
        <location evidence="3">Cytoplasm</location>
    </subcellularLocation>
</comment>
<proteinExistence type="predicted"/>
<dbReference type="SUPFAM" id="SSF55874">
    <property type="entry name" value="ATPase domain of HSP90 chaperone/DNA topoisomerase II/histidine kinase"/>
    <property type="match status" value="1"/>
</dbReference>
<feature type="signal peptide" evidence="19">
    <location>
        <begin position="1"/>
        <end position="19"/>
    </location>
</feature>
<dbReference type="GO" id="GO:0046872">
    <property type="term" value="F:metal ion binding"/>
    <property type="evidence" value="ECO:0007669"/>
    <property type="project" value="UniProtKB-KW"/>
</dbReference>
<dbReference type="InterPro" id="IPR004358">
    <property type="entry name" value="Sig_transdc_His_kin-like_C"/>
</dbReference>
<name>A0A931BCP5_9BACT</name>
<evidence type="ECO:0000256" key="3">
    <source>
        <dbReference type="ARBA" id="ARBA00004496"/>
    </source>
</evidence>
<dbReference type="GO" id="GO:0051539">
    <property type="term" value="F:4 iron, 4 sulfur cluster binding"/>
    <property type="evidence" value="ECO:0007669"/>
    <property type="project" value="UniProtKB-KW"/>
</dbReference>
<dbReference type="SMART" id="SM00387">
    <property type="entry name" value="HATPase_c"/>
    <property type="match status" value="1"/>
</dbReference>
<evidence type="ECO:0000256" key="15">
    <source>
        <dbReference type="ARBA" id="ARBA00030800"/>
    </source>
</evidence>
<organism evidence="21 22">
    <name type="scientific">Hymenobacter properus</name>
    <dbReference type="NCBI Taxonomy" id="2791026"/>
    <lineage>
        <taxon>Bacteria</taxon>
        <taxon>Pseudomonadati</taxon>
        <taxon>Bacteroidota</taxon>
        <taxon>Cytophagia</taxon>
        <taxon>Cytophagales</taxon>
        <taxon>Hymenobacteraceae</taxon>
        <taxon>Hymenobacter</taxon>
    </lineage>
</organism>
<dbReference type="InterPro" id="IPR019734">
    <property type="entry name" value="TPR_rpt"/>
</dbReference>
<dbReference type="CDD" id="cd16917">
    <property type="entry name" value="HATPase_UhpB-NarQ-NarX-like"/>
    <property type="match status" value="1"/>
</dbReference>
<dbReference type="GO" id="GO:0046983">
    <property type="term" value="F:protein dimerization activity"/>
    <property type="evidence" value="ECO:0007669"/>
    <property type="project" value="InterPro"/>
</dbReference>
<evidence type="ECO:0000259" key="20">
    <source>
        <dbReference type="PROSITE" id="PS50109"/>
    </source>
</evidence>
<dbReference type="Gene3D" id="1.20.5.1930">
    <property type="match status" value="1"/>
</dbReference>
<evidence type="ECO:0000256" key="12">
    <source>
        <dbReference type="ARBA" id="ARBA00023012"/>
    </source>
</evidence>
<keyword evidence="18" id="KW-0812">Transmembrane</keyword>
<comment type="caution">
    <text evidence="21">The sequence shown here is derived from an EMBL/GenBank/DDBJ whole genome shotgun (WGS) entry which is preliminary data.</text>
</comment>
<protein>
    <recommendedName>
        <fullName evidence="5">Oxygen sensor histidine kinase NreB</fullName>
        <ecNumber evidence="4">2.7.13.3</ecNumber>
    </recommendedName>
    <alternativeName>
        <fullName evidence="15">Nitrogen regulation protein B</fullName>
    </alternativeName>
</protein>
<feature type="transmembrane region" description="Helical" evidence="18">
    <location>
        <begin position="374"/>
        <end position="393"/>
    </location>
</feature>
<dbReference type="Proteomes" id="UP000645610">
    <property type="component" value="Unassembled WGS sequence"/>
</dbReference>
<dbReference type="Pfam" id="PF07730">
    <property type="entry name" value="HisKA_3"/>
    <property type="match status" value="1"/>
</dbReference>
<evidence type="ECO:0000256" key="1">
    <source>
        <dbReference type="ARBA" id="ARBA00000085"/>
    </source>
</evidence>
<keyword evidence="22" id="KW-1185">Reference proteome</keyword>
<accession>A0A931BCP5</accession>
<comment type="function">
    <text evidence="14">Member of the two-component regulatory system NreB/NreC involved in the control of dissimilatory nitrate/nitrite reduction in response to oxygen. NreB functions as a direct oxygen sensor histidine kinase which is autophosphorylated, in the absence of oxygen, probably at the conserved histidine residue, and transfers its phosphate group probably to a conserved aspartate residue of NreC. NreB/NreC activates the expression of the nitrate (narGHJI) and nitrite (nir) reductase operons, as well as the putative nitrate transporter gene narT.</text>
</comment>
<evidence type="ECO:0000256" key="10">
    <source>
        <dbReference type="ARBA" id="ARBA00022777"/>
    </source>
</evidence>
<evidence type="ECO:0000256" key="16">
    <source>
        <dbReference type="PROSITE-ProRule" id="PRU00339"/>
    </source>
</evidence>
<evidence type="ECO:0000256" key="5">
    <source>
        <dbReference type="ARBA" id="ARBA00017322"/>
    </source>
</evidence>
<dbReference type="InterPro" id="IPR011712">
    <property type="entry name" value="Sig_transdc_His_kin_sub3_dim/P"/>
</dbReference>
<sequence length="627" mass="68701">MYRAFRLVLQLGFCTGVLAASAAAQAPPAASPLVDSLNQRRAQGPDTARLRLLLADANALRTTEPIEARRLATLALQEARRGPGRPAQQQAALLLLGRLANAEGDFATAAKNLMPALRLAEQRHDLLGQGSACLALATTNKNLQQLAQSLQYARRAQALLSQAVQAGDARAAKPLAIAYNNSGTALMEQNQLAAARADFRTSLQKARALGDSSVAVLALYNLGGLALRQKNGPEAYRYYRQTLAIDQAEGNEQGQAESWLNLGDALALLHRTAEAEDAYRHALQLARRLHALPIVRVVYNGFASLYEAENQPAKALQWQKRFQLLNDSIFQQESTQQVAELQTKYDTEKKDAQNRLQAARLREQQQIIRRRTTLLWAGALVALLLAGLAYSWVARRRLRREVEFAEERQALQQQRAQAVLEAEETERRRIGSDLHDGVGQLLTAAKMNLHALGDELQLHTTGQQAMFQNALDGVDESFREVRSISHNLLPNALIKRGLAQAVRDFLNKIAPDGRLKVQLEVVGLDQGGRIPATVENVLFRVIQELVQNILKHARATEITLQIIRSAEELTVMVEDNGVGFDPAALGAEAGIGLKNIESRMAYLGGRADFDAAPGRGTTVTLEVPMEA</sequence>
<dbReference type="GO" id="GO:0005737">
    <property type="term" value="C:cytoplasm"/>
    <property type="evidence" value="ECO:0007669"/>
    <property type="project" value="UniProtKB-SubCell"/>
</dbReference>
<evidence type="ECO:0000256" key="14">
    <source>
        <dbReference type="ARBA" id="ARBA00024827"/>
    </source>
</evidence>
<evidence type="ECO:0000256" key="17">
    <source>
        <dbReference type="SAM" id="Coils"/>
    </source>
</evidence>
<keyword evidence="8" id="KW-0808">Transferase</keyword>
<evidence type="ECO:0000313" key="22">
    <source>
        <dbReference type="Proteomes" id="UP000645610"/>
    </source>
</evidence>
<keyword evidence="16" id="KW-0802">TPR repeat</keyword>
<comment type="catalytic activity">
    <reaction evidence="1">
        <text>ATP + protein L-histidine = ADP + protein N-phospho-L-histidine.</text>
        <dbReference type="EC" id="2.7.13.3"/>
    </reaction>
</comment>
<evidence type="ECO:0000256" key="6">
    <source>
        <dbReference type="ARBA" id="ARBA00022485"/>
    </source>
</evidence>
<evidence type="ECO:0000313" key="21">
    <source>
        <dbReference type="EMBL" id="MBF9140181.1"/>
    </source>
</evidence>
<keyword evidence="9" id="KW-0479">Metal-binding</keyword>
<evidence type="ECO:0000256" key="11">
    <source>
        <dbReference type="ARBA" id="ARBA00023004"/>
    </source>
</evidence>
<keyword evidence="7" id="KW-0963">Cytoplasm</keyword>
<dbReference type="PANTHER" id="PTHR24421">
    <property type="entry name" value="NITRATE/NITRITE SENSOR PROTEIN NARX-RELATED"/>
    <property type="match status" value="1"/>
</dbReference>
<dbReference type="GO" id="GO:0016020">
    <property type="term" value="C:membrane"/>
    <property type="evidence" value="ECO:0007669"/>
    <property type="project" value="InterPro"/>
</dbReference>
<dbReference type="InterPro" id="IPR011990">
    <property type="entry name" value="TPR-like_helical_dom_sf"/>
</dbReference>
<evidence type="ECO:0000256" key="13">
    <source>
        <dbReference type="ARBA" id="ARBA00023014"/>
    </source>
</evidence>
<evidence type="ECO:0000256" key="7">
    <source>
        <dbReference type="ARBA" id="ARBA00022490"/>
    </source>
</evidence>
<dbReference type="AlphaFoldDB" id="A0A931BCP5"/>
<keyword evidence="12" id="KW-0902">Two-component regulatory system</keyword>